<dbReference type="PANTHER" id="PTHR12243:SF69">
    <property type="entry name" value="SI:CH73-59F11.3"/>
    <property type="match status" value="1"/>
</dbReference>
<gene>
    <name evidence="5" type="ORF">QE152_g33205</name>
</gene>
<feature type="compositionally biased region" description="Low complexity" evidence="2">
    <location>
        <begin position="195"/>
        <end position="208"/>
    </location>
</feature>
<dbReference type="PROSITE" id="PS51029">
    <property type="entry name" value="MADF"/>
    <property type="match status" value="1"/>
</dbReference>
<proteinExistence type="predicted"/>
<dbReference type="SMART" id="SM00595">
    <property type="entry name" value="MADF"/>
    <property type="match status" value="1"/>
</dbReference>
<dbReference type="GO" id="GO:0005634">
    <property type="term" value="C:nucleus"/>
    <property type="evidence" value="ECO:0007669"/>
    <property type="project" value="UniProtKB-SubCell"/>
</dbReference>
<evidence type="ECO:0000313" key="5">
    <source>
        <dbReference type="EMBL" id="KAK9694919.1"/>
    </source>
</evidence>
<evidence type="ECO:0000256" key="2">
    <source>
        <dbReference type="SAM" id="MobiDB-lite"/>
    </source>
</evidence>
<comment type="subcellular location">
    <subcellularLocation>
        <location evidence="1">Nucleus</location>
    </subcellularLocation>
</comment>
<dbReference type="GO" id="GO:0005667">
    <property type="term" value="C:transcription regulator complex"/>
    <property type="evidence" value="ECO:0007669"/>
    <property type="project" value="TreeGrafter"/>
</dbReference>
<feature type="domain" description="MADF" evidence="3">
    <location>
        <begin position="12"/>
        <end position="113"/>
    </location>
</feature>
<protein>
    <submittedName>
        <fullName evidence="5">Alcohol dehydrogenase transcription factor Myb/SANT-like</fullName>
    </submittedName>
</protein>
<evidence type="ECO:0000259" key="3">
    <source>
        <dbReference type="PROSITE" id="PS51029"/>
    </source>
</evidence>
<sequence length="308" mass="36092">MSSDRADVNTEQLIEEIRCRTGIWDVSSQDYKDRNIKKNLWIEICLIFFPDFEEYEAKNKLNICKQLQDKWKHIRDGYVRSLKIQKTKSGQARRKTKTYLFAEHLQFLKNIQPRSTESSVEEILPDNNSETHNIDEDERNNEGSEKDGEETGEQNEEILPDNNSETHNIDEDERNNEGSEKDGEETGEQNGFNEATPNHTSTNATTTAHTRKRKRLEEKLETYYIDNYQQPKPPTKEENSDDMQFFRSLLPILTPLSMFQKLKVRMAIMNLLLPYTVSQNILTLNPSDAFVQPTPQFSRHDSHKIYLR</sequence>
<dbReference type="Proteomes" id="UP001458880">
    <property type="component" value="Unassembled WGS sequence"/>
</dbReference>
<keyword evidence="6" id="KW-1185">Reference proteome</keyword>
<evidence type="ECO:0000256" key="1">
    <source>
        <dbReference type="PROSITE-ProRule" id="PRU00371"/>
    </source>
</evidence>
<dbReference type="InterPro" id="IPR039353">
    <property type="entry name" value="TF_Adf1"/>
</dbReference>
<dbReference type="GO" id="GO:0006357">
    <property type="term" value="P:regulation of transcription by RNA polymerase II"/>
    <property type="evidence" value="ECO:0007669"/>
    <property type="project" value="TreeGrafter"/>
</dbReference>
<dbReference type="Pfam" id="PF10545">
    <property type="entry name" value="MADF_DNA_bdg"/>
    <property type="match status" value="1"/>
</dbReference>
<dbReference type="PROSITE" id="PS51031">
    <property type="entry name" value="BESS"/>
    <property type="match status" value="1"/>
</dbReference>
<comment type="caution">
    <text evidence="5">The sequence shown here is derived from an EMBL/GenBank/DDBJ whole genome shotgun (WGS) entry which is preliminary data.</text>
</comment>
<feature type="domain" description="BESS" evidence="4">
    <location>
        <begin position="239"/>
        <end position="278"/>
    </location>
</feature>
<feature type="region of interest" description="Disordered" evidence="2">
    <location>
        <begin position="112"/>
        <end position="213"/>
    </location>
</feature>
<keyword evidence="1" id="KW-0539">Nucleus</keyword>
<dbReference type="AlphaFoldDB" id="A0AAW1IY30"/>
<dbReference type="InterPro" id="IPR006578">
    <property type="entry name" value="MADF-dom"/>
</dbReference>
<dbReference type="EMBL" id="JASPKY010000498">
    <property type="protein sequence ID" value="KAK9694919.1"/>
    <property type="molecule type" value="Genomic_DNA"/>
</dbReference>
<dbReference type="InterPro" id="IPR004210">
    <property type="entry name" value="BESS_motif"/>
</dbReference>
<dbReference type="PANTHER" id="PTHR12243">
    <property type="entry name" value="MADF DOMAIN TRANSCRIPTION FACTOR"/>
    <property type="match status" value="1"/>
</dbReference>
<name>A0AAW1IY30_POPJA</name>
<feature type="compositionally biased region" description="Acidic residues" evidence="2">
    <location>
        <begin position="147"/>
        <end position="159"/>
    </location>
</feature>
<evidence type="ECO:0000313" key="6">
    <source>
        <dbReference type="Proteomes" id="UP001458880"/>
    </source>
</evidence>
<evidence type="ECO:0000259" key="4">
    <source>
        <dbReference type="PROSITE" id="PS51031"/>
    </source>
</evidence>
<accession>A0AAW1IY30</accession>
<dbReference type="GO" id="GO:0003677">
    <property type="term" value="F:DNA binding"/>
    <property type="evidence" value="ECO:0007669"/>
    <property type="project" value="InterPro"/>
</dbReference>
<organism evidence="5 6">
    <name type="scientific">Popillia japonica</name>
    <name type="common">Japanese beetle</name>
    <dbReference type="NCBI Taxonomy" id="7064"/>
    <lineage>
        <taxon>Eukaryota</taxon>
        <taxon>Metazoa</taxon>
        <taxon>Ecdysozoa</taxon>
        <taxon>Arthropoda</taxon>
        <taxon>Hexapoda</taxon>
        <taxon>Insecta</taxon>
        <taxon>Pterygota</taxon>
        <taxon>Neoptera</taxon>
        <taxon>Endopterygota</taxon>
        <taxon>Coleoptera</taxon>
        <taxon>Polyphaga</taxon>
        <taxon>Scarabaeiformia</taxon>
        <taxon>Scarabaeidae</taxon>
        <taxon>Rutelinae</taxon>
        <taxon>Popillia</taxon>
    </lineage>
</organism>
<reference evidence="5 6" key="1">
    <citation type="journal article" date="2024" name="BMC Genomics">
        <title>De novo assembly and annotation of Popillia japonica's genome with initial clues to its potential as an invasive pest.</title>
        <authorList>
            <person name="Cucini C."/>
            <person name="Boschi S."/>
            <person name="Funari R."/>
            <person name="Cardaioli E."/>
            <person name="Iannotti N."/>
            <person name="Marturano G."/>
            <person name="Paoli F."/>
            <person name="Bruttini M."/>
            <person name="Carapelli A."/>
            <person name="Frati F."/>
            <person name="Nardi F."/>
        </authorList>
    </citation>
    <scope>NUCLEOTIDE SEQUENCE [LARGE SCALE GENOMIC DNA]</scope>
    <source>
        <strain evidence="5">DMR45628</strain>
    </source>
</reference>